<protein>
    <submittedName>
        <fullName evidence="2">Putative HET-domain-containing protein</fullName>
    </submittedName>
</protein>
<proteinExistence type="predicted"/>
<dbReference type="PANTHER" id="PTHR33112:SF16">
    <property type="entry name" value="HETEROKARYON INCOMPATIBILITY DOMAIN-CONTAINING PROTEIN"/>
    <property type="match status" value="1"/>
</dbReference>
<evidence type="ECO:0000313" key="3">
    <source>
        <dbReference type="Proteomes" id="UP000054516"/>
    </source>
</evidence>
<dbReference type="OMA" id="CKIVCEL"/>
<reference evidence="2" key="1">
    <citation type="submission" date="2016-03" db="EMBL/GenBank/DDBJ databases">
        <title>Draft genome sequence of Rosellinia necatrix.</title>
        <authorList>
            <person name="Kanematsu S."/>
        </authorList>
    </citation>
    <scope>NUCLEOTIDE SEQUENCE [LARGE SCALE GENOMIC DNA]</scope>
    <source>
        <strain evidence="2">W97</strain>
    </source>
</reference>
<dbReference type="AlphaFoldDB" id="A0A1W2TCQ4"/>
<dbReference type="EMBL" id="DF977459">
    <property type="protein sequence ID" value="GAP85733.2"/>
    <property type="molecule type" value="Genomic_DNA"/>
</dbReference>
<accession>A0A1W2TCQ4</accession>
<dbReference type="Pfam" id="PF06985">
    <property type="entry name" value="HET"/>
    <property type="match status" value="1"/>
</dbReference>
<dbReference type="PANTHER" id="PTHR33112">
    <property type="entry name" value="DOMAIN PROTEIN, PUTATIVE-RELATED"/>
    <property type="match status" value="1"/>
</dbReference>
<dbReference type="OrthoDB" id="5125733at2759"/>
<feature type="domain" description="Heterokaryon incompatibility" evidence="1">
    <location>
        <begin position="193"/>
        <end position="351"/>
    </location>
</feature>
<evidence type="ECO:0000313" key="2">
    <source>
        <dbReference type="EMBL" id="GAP85733.2"/>
    </source>
</evidence>
<evidence type="ECO:0000259" key="1">
    <source>
        <dbReference type="Pfam" id="PF06985"/>
    </source>
</evidence>
<organism evidence="2">
    <name type="scientific">Rosellinia necatrix</name>
    <name type="common">White root-rot fungus</name>
    <dbReference type="NCBI Taxonomy" id="77044"/>
    <lineage>
        <taxon>Eukaryota</taxon>
        <taxon>Fungi</taxon>
        <taxon>Dikarya</taxon>
        <taxon>Ascomycota</taxon>
        <taxon>Pezizomycotina</taxon>
        <taxon>Sordariomycetes</taxon>
        <taxon>Xylariomycetidae</taxon>
        <taxon>Xylariales</taxon>
        <taxon>Xylariaceae</taxon>
        <taxon>Rosellinia</taxon>
    </lineage>
</organism>
<dbReference type="Proteomes" id="UP000054516">
    <property type="component" value="Unassembled WGS sequence"/>
</dbReference>
<sequence length="665" mass="74215">MQQTGKPAAVHQASLCEGCWAQPFSKAGFQRLFGTTKSKKSSQFTYTTSWSGLNSSAGCNWCELLLSSRNESDKDDALKVTIRIERRGSPSTTPDGVQIMKVFMNDEGSVHIVGYIYSLPDDPLARYVKARDRLLETDSPEAFQLALQAVKECVSKHDHCPSHRESKLPTRVLSCSNPSRPILVETGNARGSYVALSYVWGEPQQHSLTSSNITSYLGGIDSSILPQTIKDAVLLCHHLKCQYLWIDSLCILQDSDEDKMQEIARMRSIYRDSYFTIVAANANKVSQGFLLPRAPLSPPATLLSIQLPDGQGIGTFYFALIWKDGVGTGVDGEQYDAKIEPVNSRAWCYQEYVLSPRILLFASHTAQYHCQTTTLNLGNAYCDSSEISRLPNIVFTANETSDAVSPRRQLSPEEWKDTREAWFSVISNYTERFVTVSSDKLVALAGISELFHGIWDTPYRAGLWEDTLFEDLFWHKRPSNGALLPRPKKYRAPSWSWASIDGAVEAALVRWSPSHGSSRCEIVESHVELDDSRLPFGGVVSGTLVIRAPMVKATWTPHKRKNYVYSLPSEGVPDNNTTACDLESSDEEPTCLGVAWIDSSEDTHVRDIWAVPLMWTEPIHMTGLILALAKPGEKQYRRVGFLTTHAAAENIDWVSWTDPVEITIE</sequence>
<gene>
    <name evidence="2" type="ORF">SAMD00023353_1400150</name>
</gene>
<dbReference type="STRING" id="77044.A0A1W2TCQ4"/>
<keyword evidence="3" id="KW-1185">Reference proteome</keyword>
<name>A0A1W2TCQ4_ROSNE</name>
<dbReference type="InterPro" id="IPR010730">
    <property type="entry name" value="HET"/>
</dbReference>